<organism evidence="15">
    <name type="scientific">Capitella teleta</name>
    <name type="common">Polychaete worm</name>
    <dbReference type="NCBI Taxonomy" id="283909"/>
    <lineage>
        <taxon>Eukaryota</taxon>
        <taxon>Metazoa</taxon>
        <taxon>Spiralia</taxon>
        <taxon>Lophotrochozoa</taxon>
        <taxon>Annelida</taxon>
        <taxon>Polychaeta</taxon>
        <taxon>Sedentaria</taxon>
        <taxon>Scolecida</taxon>
        <taxon>Capitellidae</taxon>
        <taxon>Capitella</taxon>
    </lineage>
</organism>
<dbReference type="Proteomes" id="UP000014760">
    <property type="component" value="Unassembled WGS sequence"/>
</dbReference>
<keyword evidence="6" id="KW-0720">Serine protease</keyword>
<evidence type="ECO:0000256" key="3">
    <source>
        <dbReference type="ARBA" id="ARBA00022670"/>
    </source>
</evidence>
<evidence type="ECO:0000256" key="2">
    <source>
        <dbReference type="ARBA" id="ARBA00022438"/>
    </source>
</evidence>
<evidence type="ECO:0000256" key="5">
    <source>
        <dbReference type="ARBA" id="ARBA00022801"/>
    </source>
</evidence>
<keyword evidence="17" id="KW-1185">Reference proteome</keyword>
<dbReference type="SUPFAM" id="SSF53474">
    <property type="entry name" value="alpha/beta-Hydrolases"/>
    <property type="match status" value="1"/>
</dbReference>
<name>R7TV60_CAPTE</name>
<dbReference type="Gene3D" id="3.40.50.1820">
    <property type="entry name" value="alpha/beta hydrolase"/>
    <property type="match status" value="1"/>
</dbReference>
<evidence type="ECO:0000259" key="13">
    <source>
        <dbReference type="Pfam" id="PF00326"/>
    </source>
</evidence>
<evidence type="ECO:0000256" key="11">
    <source>
        <dbReference type="ARBA" id="ARBA00037847"/>
    </source>
</evidence>
<evidence type="ECO:0000256" key="10">
    <source>
        <dbReference type="ARBA" id="ARBA00023180"/>
    </source>
</evidence>
<keyword evidence="3" id="KW-0645">Protease</keyword>
<dbReference type="EMBL" id="KB308559">
    <property type="protein sequence ID" value="ELT97472.1"/>
    <property type="molecule type" value="Genomic_DNA"/>
</dbReference>
<evidence type="ECO:0000313" key="16">
    <source>
        <dbReference type="EnsemblMetazoa" id="CapteP221452"/>
    </source>
</evidence>
<dbReference type="GO" id="GO:0004177">
    <property type="term" value="F:aminopeptidase activity"/>
    <property type="evidence" value="ECO:0007669"/>
    <property type="project" value="UniProtKB-KW"/>
</dbReference>
<proteinExistence type="predicted"/>
<dbReference type="PANTHER" id="PTHR11731">
    <property type="entry name" value="PROTEASE FAMILY S9B,C DIPEPTIDYL-PEPTIDASE IV-RELATED"/>
    <property type="match status" value="1"/>
</dbReference>
<evidence type="ECO:0000259" key="14">
    <source>
        <dbReference type="Pfam" id="PF00930"/>
    </source>
</evidence>
<dbReference type="STRING" id="283909.R7TV60"/>
<dbReference type="InterPro" id="IPR002469">
    <property type="entry name" value="Peptidase_S9B_N"/>
</dbReference>
<evidence type="ECO:0000256" key="12">
    <source>
        <dbReference type="SAM" id="Phobius"/>
    </source>
</evidence>
<accession>R7TV60</accession>
<gene>
    <name evidence="15" type="ORF">CAPTEDRAFT_221452</name>
</gene>
<dbReference type="GO" id="GO:0005886">
    <property type="term" value="C:plasma membrane"/>
    <property type="evidence" value="ECO:0007669"/>
    <property type="project" value="TreeGrafter"/>
</dbReference>
<dbReference type="EnsemblMetazoa" id="CapteT221452">
    <property type="protein sequence ID" value="CapteP221452"/>
    <property type="gene ID" value="CapteG221452"/>
</dbReference>
<dbReference type="InterPro" id="IPR029058">
    <property type="entry name" value="AB_hydrolase_fold"/>
</dbReference>
<reference evidence="15 17" key="2">
    <citation type="journal article" date="2013" name="Nature">
        <title>Insights into bilaterian evolution from three spiralian genomes.</title>
        <authorList>
            <person name="Simakov O."/>
            <person name="Marletaz F."/>
            <person name="Cho S.J."/>
            <person name="Edsinger-Gonzales E."/>
            <person name="Havlak P."/>
            <person name="Hellsten U."/>
            <person name="Kuo D.H."/>
            <person name="Larsson T."/>
            <person name="Lv J."/>
            <person name="Arendt D."/>
            <person name="Savage R."/>
            <person name="Osoegawa K."/>
            <person name="de Jong P."/>
            <person name="Grimwood J."/>
            <person name="Chapman J.A."/>
            <person name="Shapiro H."/>
            <person name="Aerts A."/>
            <person name="Otillar R.P."/>
            <person name="Terry A.Y."/>
            <person name="Boore J.L."/>
            <person name="Grigoriev I.V."/>
            <person name="Lindberg D.R."/>
            <person name="Seaver E.C."/>
            <person name="Weisblat D.A."/>
            <person name="Putnam N.H."/>
            <person name="Rokhsar D.S."/>
        </authorList>
    </citation>
    <scope>NUCLEOTIDE SEQUENCE</scope>
    <source>
        <strain evidence="15 17">I ESC-2004</strain>
    </source>
</reference>
<keyword evidence="2" id="KW-0031">Aminopeptidase</keyword>
<evidence type="ECO:0000256" key="1">
    <source>
        <dbReference type="ARBA" id="ARBA00004606"/>
    </source>
</evidence>
<keyword evidence="4 12" id="KW-0812">Transmembrane</keyword>
<evidence type="ECO:0000256" key="4">
    <source>
        <dbReference type="ARBA" id="ARBA00022692"/>
    </source>
</evidence>
<keyword evidence="10" id="KW-0325">Glycoprotein</keyword>
<dbReference type="GO" id="GO:0006508">
    <property type="term" value="P:proteolysis"/>
    <property type="evidence" value="ECO:0007669"/>
    <property type="project" value="UniProtKB-KW"/>
</dbReference>
<evidence type="ECO:0000313" key="17">
    <source>
        <dbReference type="Proteomes" id="UP000014760"/>
    </source>
</evidence>
<dbReference type="InterPro" id="IPR050278">
    <property type="entry name" value="Serine_Prot_S9B/DPPIV"/>
</dbReference>
<feature type="domain" description="Dipeptidylpeptidase IV N-terminal" evidence="14">
    <location>
        <begin position="299"/>
        <end position="506"/>
    </location>
</feature>
<dbReference type="HOGENOM" id="CLU_006105_4_0_1"/>
<evidence type="ECO:0000256" key="7">
    <source>
        <dbReference type="ARBA" id="ARBA00022968"/>
    </source>
</evidence>
<comment type="subcellular location">
    <subcellularLocation>
        <location evidence="11">Endomembrane system</location>
        <topology evidence="11">Single-pass membrane protein</topology>
    </subcellularLocation>
    <subcellularLocation>
        <location evidence="1">Membrane</location>
        <topology evidence="1">Single-pass type II membrane protein</topology>
    </subcellularLocation>
</comment>
<keyword evidence="7" id="KW-0735">Signal-anchor</keyword>
<evidence type="ECO:0000256" key="6">
    <source>
        <dbReference type="ARBA" id="ARBA00022825"/>
    </source>
</evidence>
<dbReference type="GO" id="GO:0012505">
    <property type="term" value="C:endomembrane system"/>
    <property type="evidence" value="ECO:0007669"/>
    <property type="project" value="UniProtKB-SubCell"/>
</dbReference>
<reference evidence="17" key="1">
    <citation type="submission" date="2012-12" db="EMBL/GenBank/DDBJ databases">
        <authorList>
            <person name="Hellsten U."/>
            <person name="Grimwood J."/>
            <person name="Chapman J.A."/>
            <person name="Shapiro H."/>
            <person name="Aerts A."/>
            <person name="Otillar R.P."/>
            <person name="Terry A.Y."/>
            <person name="Boore J.L."/>
            <person name="Simakov O."/>
            <person name="Marletaz F."/>
            <person name="Cho S.-J."/>
            <person name="Edsinger-Gonzales E."/>
            <person name="Havlak P."/>
            <person name="Kuo D.-H."/>
            <person name="Larsson T."/>
            <person name="Lv J."/>
            <person name="Arendt D."/>
            <person name="Savage R."/>
            <person name="Osoegawa K."/>
            <person name="de Jong P."/>
            <person name="Lindberg D.R."/>
            <person name="Seaver E.C."/>
            <person name="Weisblat D.A."/>
            <person name="Putnam N.H."/>
            <person name="Grigoriev I.V."/>
            <person name="Rokhsar D.S."/>
        </authorList>
    </citation>
    <scope>NUCLEOTIDE SEQUENCE</scope>
    <source>
        <strain evidence="17">I ESC-2004</strain>
    </source>
</reference>
<keyword evidence="8 12" id="KW-1133">Transmembrane helix</keyword>
<dbReference type="PANTHER" id="PTHR11731:SF200">
    <property type="entry name" value="DIPEPTIDYL PEPTIDASE 10, ISOFORM B"/>
    <property type="match status" value="1"/>
</dbReference>
<dbReference type="Pfam" id="PF00326">
    <property type="entry name" value="Peptidase_S9"/>
    <property type="match status" value="1"/>
</dbReference>
<dbReference type="InterPro" id="IPR001375">
    <property type="entry name" value="Peptidase_S9_cat"/>
</dbReference>
<keyword evidence="5" id="KW-0378">Hydrolase</keyword>
<dbReference type="Gene3D" id="2.140.10.30">
    <property type="entry name" value="Dipeptidylpeptidase IV, N-terminal domain"/>
    <property type="match status" value="2"/>
</dbReference>
<feature type="transmembrane region" description="Helical" evidence="12">
    <location>
        <begin position="38"/>
        <end position="63"/>
    </location>
</feature>
<dbReference type="Pfam" id="PF00930">
    <property type="entry name" value="DPPIV_N"/>
    <property type="match status" value="2"/>
</dbReference>
<evidence type="ECO:0000256" key="8">
    <source>
        <dbReference type="ARBA" id="ARBA00022989"/>
    </source>
</evidence>
<evidence type="ECO:0000313" key="15">
    <source>
        <dbReference type="EMBL" id="ELT97472.1"/>
    </source>
</evidence>
<reference evidence="16" key="3">
    <citation type="submission" date="2015-06" db="UniProtKB">
        <authorList>
            <consortium name="EnsemblMetazoa"/>
        </authorList>
    </citation>
    <scope>IDENTIFICATION</scope>
</reference>
<evidence type="ECO:0000256" key="9">
    <source>
        <dbReference type="ARBA" id="ARBA00023136"/>
    </source>
</evidence>
<dbReference type="AlphaFoldDB" id="R7TV60"/>
<dbReference type="GO" id="GO:0008239">
    <property type="term" value="F:dipeptidyl-peptidase activity"/>
    <property type="evidence" value="ECO:0007669"/>
    <property type="project" value="TreeGrafter"/>
</dbReference>
<dbReference type="SUPFAM" id="SSF82171">
    <property type="entry name" value="DPP6 N-terminal domain-like"/>
    <property type="match status" value="1"/>
</dbReference>
<protein>
    <recommendedName>
        <fullName evidence="18">Peptidase S9 prolyl oligopeptidase catalytic domain-containing protein</fullName>
    </recommendedName>
</protein>
<dbReference type="EMBL" id="AMQN01002176">
    <property type="status" value="NOT_ANNOTATED_CDS"/>
    <property type="molecule type" value="Genomic_DNA"/>
</dbReference>
<feature type="domain" description="Peptidase S9 prolyl oligopeptidase catalytic" evidence="13">
    <location>
        <begin position="598"/>
        <end position="799"/>
    </location>
</feature>
<dbReference type="OMA" id="MRTPQEN"/>
<dbReference type="GO" id="GO:0008236">
    <property type="term" value="F:serine-type peptidase activity"/>
    <property type="evidence" value="ECO:0007669"/>
    <property type="project" value="UniProtKB-KW"/>
</dbReference>
<evidence type="ECO:0008006" key="18">
    <source>
        <dbReference type="Google" id="ProtNLM"/>
    </source>
</evidence>
<keyword evidence="9 12" id="KW-0472">Membrane</keyword>
<dbReference type="OrthoDB" id="16520at2759"/>
<sequence>MTQISFVSSKPADEKLEVSVEVGNIVNGRDKKKGWKCIAALVASIVLGIGLAITVVVLSRMLIGYCFDDDHESGKVSGASFIDEPTIFSFDDVFNGSFYGSSASVSWVPNSNNYTYRNADGHVMNVDAATQEEFILVHNSMFAETRASYYFLAEDHSFVLFASFSEQVWRSSFTATYSIGVLTGSPSVIPFPNGDLAGERLQYARFGPSNSLAFVYGNNLYYQESVDEEPVQITTSGEAHTIFNGIPDWNYEGMMSSSLIVHLIVFPFQRMSLHQLLDTTGRRQPGDLRENGEDLEVGPNSKSELYIVHTDTPSGTKLRLDPPTEFENVERYFTRVAWEDEDHVQVAWTNRPQNHVIILRYDVTGGSSEQIYEREEANGWIEAPFVNPVFIDNEQYYLTVLPKQESSGTYMHLALAPKTSSGSVTFLTEGESVVTGIAGVDEQNNRVYYHSTDGDPTERHLFSVDISEGISSRQHIQQDGCLYSSASFSPSGQIYLLSCLGPDVPTYTLYSTPEWTGSPVEIVLEDNAEFAANLATKRLPTREFIRVDLGEGFSGYGVISYPPDIDDDEEVPLFVDVYAGPGTQQVSKRFNMGGTSSNWKAYLGSTHRIAVASLDGRGMSGVSEETKFMVYKNLGDVEIRDQILGGEFMRNLPSISDELPAGIWGSSYGGFVTSHVISRNEEDNPFRCGIAFAPVTNFLAYDTAYTERYMSLASTDDNNEGYLKTDVSRMASNFEGRQFFLAHGTADDNVHYWHAAQLNRKLSAAEVPFRQMTLIDMAHGVGSSISRHYYATLTDFLSRDCWPELSQKS</sequence>
<feature type="domain" description="Dipeptidylpeptidase IV N-terminal" evidence="14">
    <location>
        <begin position="154"/>
        <end position="255"/>
    </location>
</feature>